<dbReference type="GO" id="GO:0016740">
    <property type="term" value="F:transferase activity"/>
    <property type="evidence" value="ECO:0007669"/>
    <property type="project" value="UniProtKB-KW"/>
</dbReference>
<name>A0A345ZW21_9HYPH</name>
<dbReference type="Gene3D" id="3.40.190.10">
    <property type="entry name" value="Periplasmic binding protein-like II"/>
    <property type="match status" value="2"/>
</dbReference>
<evidence type="ECO:0000256" key="1">
    <source>
        <dbReference type="ARBA" id="ARBA00003469"/>
    </source>
</evidence>
<accession>A0A345ZW21</accession>
<dbReference type="KEGG" id="ptaw:DW352_11690"/>
<dbReference type="PANTHER" id="PTHR31528:SF1">
    <property type="entry name" value="4-AMINO-5-HYDROXYMETHYL-2-METHYLPYRIMIDINE PHOSPHATE SYNTHASE THI11-RELATED"/>
    <property type="match status" value="1"/>
</dbReference>
<dbReference type="PANTHER" id="PTHR31528">
    <property type="entry name" value="4-AMINO-5-HYDROXYMETHYL-2-METHYLPYRIMIDINE PHOSPHATE SYNTHASE THI11-RELATED"/>
    <property type="match status" value="1"/>
</dbReference>
<dbReference type="Pfam" id="PF09084">
    <property type="entry name" value="NMT1"/>
    <property type="match status" value="1"/>
</dbReference>
<comment type="function">
    <text evidence="1">Responsible for the formation of the pyrimidine heterocycle in the thiamine biosynthesis pathway. Catalyzes the formation of hydroxymethylpyrimidine phosphate (HMP-P) from histidine and pyridoxal phosphate (PLP). The protein uses PLP and the active site histidine to form HMP-P, generating an inactive enzyme. The enzyme can only undergo a single turnover, which suggests it is a suicide enzyme.</text>
</comment>
<evidence type="ECO:0000259" key="12">
    <source>
        <dbReference type="Pfam" id="PF09084"/>
    </source>
</evidence>
<protein>
    <recommendedName>
        <fullName evidence="10">Thiamine pyrimidine synthase</fullName>
    </recommendedName>
</protein>
<keyword evidence="7" id="KW-0663">Pyridoxal phosphate</keyword>
<evidence type="ECO:0000256" key="8">
    <source>
        <dbReference type="ARBA" id="ARBA00022977"/>
    </source>
</evidence>
<evidence type="ECO:0000256" key="3">
    <source>
        <dbReference type="ARBA" id="ARBA00009406"/>
    </source>
</evidence>
<comment type="catalytic activity">
    <reaction evidence="11">
        <text>N(6)-(pyridoxal phosphate)-L-lysyl-[4-amino-5-hydroxymethyl-2-methylpyrimidine phosphate synthase] + L-histidyl-[4-amino-5-hydroxymethyl-2-methylpyrimidine phosphate synthase] + 2 Fe(3+) + 4 H2O = L-lysyl-[4-amino-5-hydroxymethyl-2-methylpyrimidine phosphate synthase] + (2S)-2-amino-5-hydroxy-4-oxopentanoyl-[4-amino-5-hydroxymethyl-2-methylpyrimidine phosphate synthase] + 4-amino-2-methyl-5-(phosphooxymethyl)pyrimidine + 3-oxopropanoate + 2 Fe(2+) + 2 H(+)</text>
        <dbReference type="Rhea" id="RHEA:65756"/>
        <dbReference type="Rhea" id="RHEA-COMP:16892"/>
        <dbReference type="Rhea" id="RHEA-COMP:16893"/>
        <dbReference type="Rhea" id="RHEA-COMP:16894"/>
        <dbReference type="Rhea" id="RHEA-COMP:16895"/>
        <dbReference type="ChEBI" id="CHEBI:15377"/>
        <dbReference type="ChEBI" id="CHEBI:15378"/>
        <dbReference type="ChEBI" id="CHEBI:29033"/>
        <dbReference type="ChEBI" id="CHEBI:29034"/>
        <dbReference type="ChEBI" id="CHEBI:29969"/>
        <dbReference type="ChEBI" id="CHEBI:29979"/>
        <dbReference type="ChEBI" id="CHEBI:33190"/>
        <dbReference type="ChEBI" id="CHEBI:58354"/>
        <dbReference type="ChEBI" id="CHEBI:143915"/>
        <dbReference type="ChEBI" id="CHEBI:157692"/>
    </reaction>
    <physiologicalReaction direction="left-to-right" evidence="11">
        <dbReference type="Rhea" id="RHEA:65757"/>
    </physiologicalReaction>
</comment>
<sequence length="364" mass="39384">MQPARMLFHLTHDPRHGDKYMLRRTVEHCLTWARGGLVAAVALTAVAAPAKAADTLTMRLEWSAYVMHLPFYLAMEKGWFKAADLDIQMEDGNGSITMVQLVGNGKFDLGHGALSSAAVGASKGLPIIAVAEYLQKSPLGIIYDAKLDIKSMKDFVGKKMIYTPASFESPFLEPFFAQNGVSYSSLNLVGVEASAKMSTYMTGGADAFITTVPADFPRVAEKRPSKAVLFADYGMNLPTFGIVANTEALKKKGPAIKRFVSVVSAAWAYIIDGHAEEAAKAVMKLRPNAATTVERLVSEFKEQAPYFGTQGKTTFPGPQSAEEWAKAIKVMEAAKVISPGSKPEKYFTNDYVDAAYGKSIVAGK</sequence>
<keyword evidence="9" id="KW-0408">Iron</keyword>
<feature type="domain" description="SsuA/THI5-like" evidence="12">
    <location>
        <begin position="68"/>
        <end position="272"/>
    </location>
</feature>
<evidence type="ECO:0000256" key="9">
    <source>
        <dbReference type="ARBA" id="ARBA00023004"/>
    </source>
</evidence>
<dbReference type="InterPro" id="IPR027939">
    <property type="entry name" value="NMT1/THI5"/>
</dbReference>
<evidence type="ECO:0000313" key="13">
    <source>
        <dbReference type="EMBL" id="AXK81118.1"/>
    </source>
</evidence>
<organism evidence="13 14">
    <name type="scientific">Pseudolabrys taiwanensis</name>
    <dbReference type="NCBI Taxonomy" id="331696"/>
    <lineage>
        <taxon>Bacteria</taxon>
        <taxon>Pseudomonadati</taxon>
        <taxon>Pseudomonadota</taxon>
        <taxon>Alphaproteobacteria</taxon>
        <taxon>Hyphomicrobiales</taxon>
        <taxon>Xanthobacteraceae</taxon>
        <taxon>Pseudolabrys</taxon>
    </lineage>
</organism>
<evidence type="ECO:0000256" key="2">
    <source>
        <dbReference type="ARBA" id="ARBA00004948"/>
    </source>
</evidence>
<proteinExistence type="inferred from homology"/>
<gene>
    <name evidence="13" type="ORF">DW352_11690</name>
</gene>
<dbReference type="GO" id="GO:0046872">
    <property type="term" value="F:metal ion binding"/>
    <property type="evidence" value="ECO:0007669"/>
    <property type="project" value="UniProtKB-KW"/>
</dbReference>
<evidence type="ECO:0000256" key="11">
    <source>
        <dbReference type="ARBA" id="ARBA00048179"/>
    </source>
</evidence>
<keyword evidence="5" id="KW-0808">Transferase</keyword>
<evidence type="ECO:0000256" key="5">
    <source>
        <dbReference type="ARBA" id="ARBA00022679"/>
    </source>
</evidence>
<dbReference type="GO" id="GO:0009228">
    <property type="term" value="P:thiamine biosynthetic process"/>
    <property type="evidence" value="ECO:0007669"/>
    <property type="project" value="UniProtKB-KW"/>
</dbReference>
<comment type="similarity">
    <text evidence="3">Belongs to the NMT1/THI5 family.</text>
</comment>
<dbReference type="AlphaFoldDB" id="A0A345ZW21"/>
<dbReference type="EMBL" id="CP031417">
    <property type="protein sequence ID" value="AXK81118.1"/>
    <property type="molecule type" value="Genomic_DNA"/>
</dbReference>
<dbReference type="InterPro" id="IPR015168">
    <property type="entry name" value="SsuA/THI5"/>
</dbReference>
<evidence type="ECO:0000256" key="7">
    <source>
        <dbReference type="ARBA" id="ARBA00022898"/>
    </source>
</evidence>
<evidence type="ECO:0000256" key="6">
    <source>
        <dbReference type="ARBA" id="ARBA00022723"/>
    </source>
</evidence>
<evidence type="ECO:0000256" key="4">
    <source>
        <dbReference type="ARBA" id="ARBA00011738"/>
    </source>
</evidence>
<dbReference type="OrthoDB" id="5348911at2"/>
<evidence type="ECO:0000256" key="10">
    <source>
        <dbReference type="ARBA" id="ARBA00033171"/>
    </source>
</evidence>
<evidence type="ECO:0000313" key="14">
    <source>
        <dbReference type="Proteomes" id="UP000254889"/>
    </source>
</evidence>
<dbReference type="SUPFAM" id="SSF53850">
    <property type="entry name" value="Periplasmic binding protein-like II"/>
    <property type="match status" value="1"/>
</dbReference>
<comment type="subunit">
    <text evidence="4">Homodimer.</text>
</comment>
<dbReference type="Proteomes" id="UP000254889">
    <property type="component" value="Chromosome"/>
</dbReference>
<reference evidence="13 14" key="1">
    <citation type="submission" date="2018-07" db="EMBL/GenBank/DDBJ databases">
        <authorList>
            <person name="Quirk P.G."/>
            <person name="Krulwich T.A."/>
        </authorList>
    </citation>
    <scope>NUCLEOTIDE SEQUENCE [LARGE SCALE GENOMIC DNA]</scope>
    <source>
        <strain evidence="13 14">CC-BB4</strain>
    </source>
</reference>
<keyword evidence="8" id="KW-0784">Thiamine biosynthesis</keyword>
<keyword evidence="14" id="KW-1185">Reference proteome</keyword>
<comment type="pathway">
    <text evidence="2">Cofactor biosynthesis; thiamine diphosphate biosynthesis.</text>
</comment>
<keyword evidence="6" id="KW-0479">Metal-binding</keyword>